<dbReference type="InterPro" id="IPR002656">
    <property type="entry name" value="Acyl_transf_3_dom"/>
</dbReference>
<keyword evidence="1" id="KW-0472">Membrane</keyword>
<dbReference type="Proteomes" id="UP001589867">
    <property type="component" value="Unassembled WGS sequence"/>
</dbReference>
<feature type="transmembrane region" description="Helical" evidence="1">
    <location>
        <begin position="318"/>
        <end position="337"/>
    </location>
</feature>
<feature type="transmembrane region" description="Helical" evidence="1">
    <location>
        <begin position="239"/>
        <end position="259"/>
    </location>
</feature>
<feature type="transmembrane region" description="Helical" evidence="1">
    <location>
        <begin position="147"/>
        <end position="163"/>
    </location>
</feature>
<feature type="transmembrane region" description="Helical" evidence="1">
    <location>
        <begin position="12"/>
        <end position="33"/>
    </location>
</feature>
<protein>
    <submittedName>
        <fullName evidence="3">Acyltransferase</fullName>
        <ecNumber evidence="3">2.3.1.-</ecNumber>
    </submittedName>
</protein>
<keyword evidence="3" id="KW-0808">Transferase</keyword>
<feature type="transmembrane region" description="Helical" evidence="1">
    <location>
        <begin position="115"/>
        <end position="135"/>
    </location>
</feature>
<feature type="transmembrane region" description="Helical" evidence="1">
    <location>
        <begin position="200"/>
        <end position="219"/>
    </location>
</feature>
<organism evidence="3 4">
    <name type="scientific">Phytohabitans kaempferiae</name>
    <dbReference type="NCBI Taxonomy" id="1620943"/>
    <lineage>
        <taxon>Bacteria</taxon>
        <taxon>Bacillati</taxon>
        <taxon>Actinomycetota</taxon>
        <taxon>Actinomycetes</taxon>
        <taxon>Micromonosporales</taxon>
        <taxon>Micromonosporaceae</taxon>
    </lineage>
</organism>
<keyword evidence="1" id="KW-0812">Transmembrane</keyword>
<reference evidence="3 4" key="1">
    <citation type="submission" date="2024-09" db="EMBL/GenBank/DDBJ databases">
        <authorList>
            <person name="Sun Q."/>
            <person name="Mori K."/>
        </authorList>
    </citation>
    <scope>NUCLEOTIDE SEQUENCE [LARGE SCALE GENOMIC DNA]</scope>
    <source>
        <strain evidence="3 4">TBRC 3947</strain>
    </source>
</reference>
<evidence type="ECO:0000256" key="1">
    <source>
        <dbReference type="SAM" id="Phobius"/>
    </source>
</evidence>
<feature type="transmembrane region" description="Helical" evidence="1">
    <location>
        <begin position="53"/>
        <end position="72"/>
    </location>
</feature>
<dbReference type="Pfam" id="PF01757">
    <property type="entry name" value="Acyl_transf_3"/>
    <property type="match status" value="1"/>
</dbReference>
<sequence>MSGERDRAIDAVRAVAIAGVVLGHWLVTGLVLGPDGGLVQASPLRALPSFAPVTWLLQTLGLFFFAGGYAAARSSRPLPRRLTRLALPVAGLGALWSAALLLAAVAGVPGVTLDTVATLVVSPLWFLLPFVGLLALTGPLRRTVERAGPAAVVLPALAVVALADAGLGALPLTVVAAWLVPYTLGVALATGRLASRGTGLALLAGGVAALAILVLWLGYPASAVGVPGDGRSNLSPPSLFTVALAAAQIGVALLVRPWLNRRATPPVVAALNRAAMPVYLWHQSALIAATTAVAWLSGGAPVPGLHTAPDGLAWVGARLAWLPLFAALLAAACRWAGGGRTVPTRCTMFDGSEPRRPVEVIAVRDSDPPRHSRATRQLS</sequence>
<gene>
    <name evidence="3" type="ORF">ACFFIA_23990</name>
</gene>
<keyword evidence="4" id="KW-1185">Reference proteome</keyword>
<feature type="transmembrane region" description="Helical" evidence="1">
    <location>
        <begin position="84"/>
        <end position="109"/>
    </location>
</feature>
<feature type="transmembrane region" description="Helical" evidence="1">
    <location>
        <begin position="279"/>
        <end position="298"/>
    </location>
</feature>
<evidence type="ECO:0000313" key="4">
    <source>
        <dbReference type="Proteomes" id="UP001589867"/>
    </source>
</evidence>
<dbReference type="RefSeq" id="WP_377253970.1">
    <property type="nucleotide sequence ID" value="NZ_JBHLUH010000050.1"/>
</dbReference>
<dbReference type="EMBL" id="JBHLUH010000050">
    <property type="protein sequence ID" value="MFC0530728.1"/>
    <property type="molecule type" value="Genomic_DNA"/>
</dbReference>
<feature type="domain" description="Acyltransferase 3" evidence="2">
    <location>
        <begin position="7"/>
        <end position="294"/>
    </location>
</feature>
<feature type="transmembrane region" description="Helical" evidence="1">
    <location>
        <begin position="169"/>
        <end position="188"/>
    </location>
</feature>
<keyword evidence="1" id="KW-1133">Transmembrane helix</keyword>
<dbReference type="EC" id="2.3.1.-" evidence="3"/>
<evidence type="ECO:0000313" key="3">
    <source>
        <dbReference type="EMBL" id="MFC0530728.1"/>
    </source>
</evidence>
<comment type="caution">
    <text evidence="3">The sequence shown here is derived from an EMBL/GenBank/DDBJ whole genome shotgun (WGS) entry which is preliminary data.</text>
</comment>
<proteinExistence type="predicted"/>
<dbReference type="GO" id="GO:0016746">
    <property type="term" value="F:acyltransferase activity"/>
    <property type="evidence" value="ECO:0007669"/>
    <property type="project" value="UniProtKB-KW"/>
</dbReference>
<name>A0ABV6M8H0_9ACTN</name>
<keyword evidence="3" id="KW-0012">Acyltransferase</keyword>
<evidence type="ECO:0000259" key="2">
    <source>
        <dbReference type="Pfam" id="PF01757"/>
    </source>
</evidence>
<accession>A0ABV6M8H0</accession>